<comment type="caution">
    <text evidence="1">The sequence shown here is derived from an EMBL/GenBank/DDBJ whole genome shotgun (WGS) entry which is preliminary data.</text>
</comment>
<proteinExistence type="predicted"/>
<dbReference type="EMBL" id="BARS01020057">
    <property type="protein sequence ID" value="GAG02871.1"/>
    <property type="molecule type" value="Genomic_DNA"/>
</dbReference>
<gene>
    <name evidence="1" type="ORF">S01H1_32401</name>
</gene>
<evidence type="ECO:0000313" key="1">
    <source>
        <dbReference type="EMBL" id="GAG02871.1"/>
    </source>
</evidence>
<accession>X0VQM6</accession>
<name>X0VQM6_9ZZZZ</name>
<organism evidence="1">
    <name type="scientific">marine sediment metagenome</name>
    <dbReference type="NCBI Taxonomy" id="412755"/>
    <lineage>
        <taxon>unclassified sequences</taxon>
        <taxon>metagenomes</taxon>
        <taxon>ecological metagenomes</taxon>
    </lineage>
</organism>
<dbReference type="AlphaFoldDB" id="X0VQM6"/>
<sequence length="31" mass="3463">EMALDLNPGYERARLNKAIVLDRMGMDPEGS</sequence>
<reference evidence="1" key="1">
    <citation type="journal article" date="2014" name="Front. Microbiol.">
        <title>High frequency of phylogenetically diverse reductive dehalogenase-homologous genes in deep subseafloor sedimentary metagenomes.</title>
        <authorList>
            <person name="Kawai M."/>
            <person name="Futagami T."/>
            <person name="Toyoda A."/>
            <person name="Takaki Y."/>
            <person name="Nishi S."/>
            <person name="Hori S."/>
            <person name="Arai W."/>
            <person name="Tsubouchi T."/>
            <person name="Morono Y."/>
            <person name="Uchiyama I."/>
            <person name="Ito T."/>
            <person name="Fujiyama A."/>
            <person name="Inagaki F."/>
            <person name="Takami H."/>
        </authorList>
    </citation>
    <scope>NUCLEOTIDE SEQUENCE</scope>
    <source>
        <strain evidence="1">Expedition CK06-06</strain>
    </source>
</reference>
<protein>
    <submittedName>
        <fullName evidence="1">Uncharacterized protein</fullName>
    </submittedName>
</protein>
<feature type="non-terminal residue" evidence="1">
    <location>
        <position position="1"/>
    </location>
</feature>